<keyword evidence="7 8" id="KW-0472">Membrane</keyword>
<dbReference type="InterPro" id="IPR050835">
    <property type="entry name" value="ABC_transporter_sub-D"/>
</dbReference>
<sequence>MMQIVKQFLRLVIPYWCSRASLFSWIIFIATVATTLGLVQVTVELNHWNKAFFDALANFNGELIYQLLVEFIVLVAIIVVMRVYAKWLQQWVEIRWRSWMTERLVTRWMSGHNFYHLTLTAEPDNPDQRIAEDIKMLTTDTLKLLIGLIKSIATLAAFSVILWQLSSGFLLPLFAGVELPGYLLWLAVLYSIIGAGVTHFFGRRLHSLFYQQQKREANFRARLLRNRDHAEQIALMGGQAHEQQVLSRRFRDIEGNWRSLMSREKKLGIVVNTYHQIAAMVPYFAAIPALMAKAITIGGVMQVRMAFMNVYRSLSWFVLSYDDLTRWSATVVRLAQFVEAMEQCEARAKTASRIDTDQGINADKLTVKTPNGETLLSDVSFILNDRDAVMVRGPSGLGKSTLLRTLAGIWPFYQGQLAFASNNTLLLPQTPYLPTGSLRDCLSYPQMSNDDDAVYHAALDAVNLGALIARLDDECEWSLTLSGGEQQKLALARAFVQQPAVLVMDEATSHLDETSAYEILQRLKTQLANTQIIMVTHQSHLAALFERTLDLSAFSHKITHHKREGRVESAQENAELGGLIRVP</sequence>
<dbReference type="GO" id="GO:0140359">
    <property type="term" value="F:ABC-type transporter activity"/>
    <property type="evidence" value="ECO:0007669"/>
    <property type="project" value="InterPro"/>
</dbReference>
<evidence type="ECO:0000256" key="1">
    <source>
        <dbReference type="ARBA" id="ARBA00004651"/>
    </source>
</evidence>
<dbReference type="PANTHER" id="PTHR11384">
    <property type="entry name" value="ATP-BINDING CASSETTE, SUB-FAMILY D MEMBER"/>
    <property type="match status" value="1"/>
</dbReference>
<keyword evidence="4" id="KW-0547">Nucleotide-binding</keyword>
<keyword evidence="12" id="KW-1185">Reference proteome</keyword>
<dbReference type="Pfam" id="PF06472">
    <property type="entry name" value="ABC_membrane_2"/>
    <property type="match status" value="1"/>
</dbReference>
<dbReference type="SUPFAM" id="SSF90123">
    <property type="entry name" value="ABC transporter transmembrane region"/>
    <property type="match status" value="1"/>
</dbReference>
<dbReference type="EMBL" id="JABAIK010000003">
    <property type="protein sequence ID" value="NLS12006.1"/>
    <property type="molecule type" value="Genomic_DNA"/>
</dbReference>
<dbReference type="GO" id="GO:0005886">
    <property type="term" value="C:plasma membrane"/>
    <property type="evidence" value="ECO:0007669"/>
    <property type="project" value="UniProtKB-SubCell"/>
</dbReference>
<dbReference type="CDD" id="cd03223">
    <property type="entry name" value="ABCD_peroxisomal_ALDP"/>
    <property type="match status" value="1"/>
</dbReference>
<dbReference type="InterPro" id="IPR003593">
    <property type="entry name" value="AAA+_ATPase"/>
</dbReference>
<keyword evidence="3 8" id="KW-0812">Transmembrane</keyword>
<dbReference type="RefSeq" id="WP_168835122.1">
    <property type="nucleotide sequence ID" value="NZ_JABAIK010000003.1"/>
</dbReference>
<protein>
    <submittedName>
        <fullName evidence="11">ABC transporter ATP-binding protein/permease</fullName>
    </submittedName>
</protein>
<feature type="transmembrane region" description="Helical" evidence="8">
    <location>
        <begin position="21"/>
        <end position="43"/>
    </location>
</feature>
<dbReference type="SUPFAM" id="SSF52540">
    <property type="entry name" value="P-loop containing nucleoside triphosphate hydrolases"/>
    <property type="match status" value="1"/>
</dbReference>
<dbReference type="PROSITE" id="PS00211">
    <property type="entry name" value="ABC_TRANSPORTER_1"/>
    <property type="match status" value="1"/>
</dbReference>
<evidence type="ECO:0000256" key="5">
    <source>
        <dbReference type="ARBA" id="ARBA00022840"/>
    </source>
</evidence>
<feature type="transmembrane region" description="Helical" evidence="8">
    <location>
        <begin position="183"/>
        <end position="202"/>
    </location>
</feature>
<dbReference type="PROSITE" id="PS50929">
    <property type="entry name" value="ABC_TM1F"/>
    <property type="match status" value="1"/>
</dbReference>
<dbReference type="SMART" id="SM00382">
    <property type="entry name" value="AAA"/>
    <property type="match status" value="1"/>
</dbReference>
<dbReference type="PROSITE" id="PS50893">
    <property type="entry name" value="ABC_TRANSPORTER_2"/>
    <property type="match status" value="1"/>
</dbReference>
<dbReference type="InterPro" id="IPR003439">
    <property type="entry name" value="ABC_transporter-like_ATP-bd"/>
</dbReference>
<keyword evidence="2" id="KW-0813">Transport</keyword>
<comment type="subcellular location">
    <subcellularLocation>
        <location evidence="1">Cell membrane</location>
        <topology evidence="1">Multi-pass membrane protein</topology>
    </subcellularLocation>
</comment>
<dbReference type="GO" id="GO:0005524">
    <property type="term" value="F:ATP binding"/>
    <property type="evidence" value="ECO:0007669"/>
    <property type="project" value="UniProtKB-KW"/>
</dbReference>
<feature type="transmembrane region" description="Helical" evidence="8">
    <location>
        <begin position="144"/>
        <end position="163"/>
    </location>
</feature>
<comment type="caution">
    <text evidence="11">The sequence shown here is derived from an EMBL/GenBank/DDBJ whole genome shotgun (WGS) entry which is preliminary data.</text>
</comment>
<name>A0A7X8TNI1_9VIBR</name>
<dbReference type="InterPro" id="IPR036640">
    <property type="entry name" value="ABC1_TM_sf"/>
</dbReference>
<dbReference type="Gene3D" id="1.20.1560.10">
    <property type="entry name" value="ABC transporter type 1, transmembrane domain"/>
    <property type="match status" value="1"/>
</dbReference>
<evidence type="ECO:0000259" key="9">
    <source>
        <dbReference type="PROSITE" id="PS50893"/>
    </source>
</evidence>
<reference evidence="11 12" key="1">
    <citation type="submission" date="2020-04" db="EMBL/GenBank/DDBJ databases">
        <title>Vibrio sp. SM6, a novel species isolated from seawater.</title>
        <authorList>
            <person name="Wang X."/>
        </authorList>
    </citation>
    <scope>NUCLEOTIDE SEQUENCE [LARGE SCALE GENOMIC DNA]</scope>
    <source>
        <strain evidence="11 12">SM6</strain>
    </source>
</reference>
<gene>
    <name evidence="11" type="ORF">HGP28_03755</name>
</gene>
<dbReference type="PANTHER" id="PTHR11384:SF59">
    <property type="entry name" value="LYSOSOMAL COBALAMIN TRANSPORTER ABCD4"/>
    <property type="match status" value="1"/>
</dbReference>
<feature type="domain" description="ABC transmembrane type-1" evidence="10">
    <location>
        <begin position="20"/>
        <end position="326"/>
    </location>
</feature>
<evidence type="ECO:0000256" key="4">
    <source>
        <dbReference type="ARBA" id="ARBA00022741"/>
    </source>
</evidence>
<evidence type="ECO:0000259" key="10">
    <source>
        <dbReference type="PROSITE" id="PS50929"/>
    </source>
</evidence>
<dbReference type="InterPro" id="IPR017871">
    <property type="entry name" value="ABC_transporter-like_CS"/>
</dbReference>
<dbReference type="InterPro" id="IPR027417">
    <property type="entry name" value="P-loop_NTPase"/>
</dbReference>
<dbReference type="GO" id="GO:0016887">
    <property type="term" value="F:ATP hydrolysis activity"/>
    <property type="evidence" value="ECO:0007669"/>
    <property type="project" value="InterPro"/>
</dbReference>
<accession>A0A7X8TNI1</accession>
<evidence type="ECO:0000256" key="3">
    <source>
        <dbReference type="ARBA" id="ARBA00022692"/>
    </source>
</evidence>
<evidence type="ECO:0000256" key="2">
    <source>
        <dbReference type="ARBA" id="ARBA00022448"/>
    </source>
</evidence>
<dbReference type="Pfam" id="PF00005">
    <property type="entry name" value="ABC_tran"/>
    <property type="match status" value="1"/>
</dbReference>
<feature type="domain" description="ABC transporter" evidence="9">
    <location>
        <begin position="360"/>
        <end position="580"/>
    </location>
</feature>
<keyword evidence="5 11" id="KW-0067">ATP-binding</keyword>
<feature type="transmembrane region" description="Helical" evidence="8">
    <location>
        <begin position="63"/>
        <end position="85"/>
    </location>
</feature>
<evidence type="ECO:0000256" key="6">
    <source>
        <dbReference type="ARBA" id="ARBA00022989"/>
    </source>
</evidence>
<dbReference type="AlphaFoldDB" id="A0A7X8TNI1"/>
<dbReference type="Gene3D" id="3.40.50.300">
    <property type="entry name" value="P-loop containing nucleotide triphosphate hydrolases"/>
    <property type="match status" value="1"/>
</dbReference>
<dbReference type="InterPro" id="IPR011527">
    <property type="entry name" value="ABC1_TM_dom"/>
</dbReference>
<dbReference type="Proteomes" id="UP000535589">
    <property type="component" value="Unassembled WGS sequence"/>
</dbReference>
<proteinExistence type="predicted"/>
<evidence type="ECO:0000313" key="11">
    <source>
        <dbReference type="EMBL" id="NLS12006.1"/>
    </source>
</evidence>
<keyword evidence="6 8" id="KW-1133">Transmembrane helix</keyword>
<evidence type="ECO:0000313" key="12">
    <source>
        <dbReference type="Proteomes" id="UP000535589"/>
    </source>
</evidence>
<evidence type="ECO:0000256" key="8">
    <source>
        <dbReference type="SAM" id="Phobius"/>
    </source>
</evidence>
<evidence type="ECO:0000256" key="7">
    <source>
        <dbReference type="ARBA" id="ARBA00023136"/>
    </source>
</evidence>
<organism evidence="11 12">
    <name type="scientific">Vibrio agarilyticus</name>
    <dbReference type="NCBI Taxonomy" id="2726741"/>
    <lineage>
        <taxon>Bacteria</taxon>
        <taxon>Pseudomonadati</taxon>
        <taxon>Pseudomonadota</taxon>
        <taxon>Gammaproteobacteria</taxon>
        <taxon>Vibrionales</taxon>
        <taxon>Vibrionaceae</taxon>
        <taxon>Vibrio</taxon>
    </lineage>
</organism>